<keyword evidence="1 3" id="KW-0378">Hydrolase</keyword>
<dbReference type="InterPro" id="IPR029058">
    <property type="entry name" value="AB_hydrolase_fold"/>
</dbReference>
<sequence length="292" mass="32392">MPYVSVNSVDHYYEWITTQDHPGDYSKPVMVFLHGWAGSARYWESTARAIAPDYDCLLYDMRGFGRSKAATAEAMAADSSLGSLESFADDLLGLLDALNLTQPVYMNAHSLGGTAGLYFLDSYPERVKKAILTCNGSFPYQKWAFEAFYLFGGYVVAFRPKWLSQIPLAPQMFMSRFLKGSIPMAEKKAFLNDFLMADGPTAMGTLKAAVSKHATEVMPVAFANLKVPTLMISGEYDKITPAVLGREAAEMSDRMEYVLMPNTAHFPMLEDADSYLEITQSFLTKTFEPASA</sequence>
<gene>
    <name evidence="3" type="ORF">DCF15_02210</name>
</gene>
<evidence type="ECO:0000313" key="3">
    <source>
        <dbReference type="EMBL" id="PZO60326.1"/>
    </source>
</evidence>
<dbReference type="InterPro" id="IPR000073">
    <property type="entry name" value="AB_hydrolase_1"/>
</dbReference>
<evidence type="ECO:0000259" key="2">
    <source>
        <dbReference type="Pfam" id="PF00561"/>
    </source>
</evidence>
<dbReference type="Proteomes" id="UP000249794">
    <property type="component" value="Unassembled WGS sequence"/>
</dbReference>
<dbReference type="SUPFAM" id="SSF53474">
    <property type="entry name" value="alpha/beta-Hydrolases"/>
    <property type="match status" value="1"/>
</dbReference>
<dbReference type="Pfam" id="PF00561">
    <property type="entry name" value="Abhydrolase_1"/>
    <property type="match status" value="1"/>
</dbReference>
<dbReference type="EMBL" id="QBMP01000011">
    <property type="protein sequence ID" value="PZO60326.1"/>
    <property type="molecule type" value="Genomic_DNA"/>
</dbReference>
<name>A0A2W4XSK5_9CYAN</name>
<dbReference type="PANTHER" id="PTHR43798">
    <property type="entry name" value="MONOACYLGLYCEROL LIPASE"/>
    <property type="match status" value="1"/>
</dbReference>
<proteinExistence type="predicted"/>
<dbReference type="PRINTS" id="PR00111">
    <property type="entry name" value="ABHYDROLASE"/>
</dbReference>
<comment type="caution">
    <text evidence="3">The sequence shown here is derived from an EMBL/GenBank/DDBJ whole genome shotgun (WGS) entry which is preliminary data.</text>
</comment>
<reference evidence="4" key="1">
    <citation type="submission" date="2018-04" db="EMBL/GenBank/DDBJ databases">
        <authorList>
            <person name="Cornet L."/>
        </authorList>
    </citation>
    <scope>NUCLEOTIDE SEQUENCE [LARGE SCALE GENOMIC DNA]</scope>
</reference>
<protein>
    <submittedName>
        <fullName evidence="3">Alpha/beta hydrolase</fullName>
    </submittedName>
</protein>
<evidence type="ECO:0000256" key="1">
    <source>
        <dbReference type="ARBA" id="ARBA00022801"/>
    </source>
</evidence>
<dbReference type="GO" id="GO:0016020">
    <property type="term" value="C:membrane"/>
    <property type="evidence" value="ECO:0007669"/>
    <property type="project" value="TreeGrafter"/>
</dbReference>
<evidence type="ECO:0000313" key="4">
    <source>
        <dbReference type="Proteomes" id="UP000249794"/>
    </source>
</evidence>
<dbReference type="Gene3D" id="3.40.50.1820">
    <property type="entry name" value="alpha/beta hydrolase"/>
    <property type="match status" value="1"/>
</dbReference>
<reference evidence="3 4" key="2">
    <citation type="submission" date="2018-06" db="EMBL/GenBank/DDBJ databases">
        <title>Metagenomic assembly of (sub)arctic Cyanobacteria and their associated microbiome from non-axenic cultures.</title>
        <authorList>
            <person name="Baurain D."/>
        </authorList>
    </citation>
    <scope>NUCLEOTIDE SEQUENCE [LARGE SCALE GENOMIC DNA]</scope>
    <source>
        <strain evidence="3">ULC027bin1</strain>
    </source>
</reference>
<dbReference type="InterPro" id="IPR050266">
    <property type="entry name" value="AB_hydrolase_sf"/>
</dbReference>
<feature type="domain" description="AB hydrolase-1" evidence="2">
    <location>
        <begin position="28"/>
        <end position="271"/>
    </location>
</feature>
<organism evidence="3 4">
    <name type="scientific">Phormidesmis priestleyi</name>
    <dbReference type="NCBI Taxonomy" id="268141"/>
    <lineage>
        <taxon>Bacteria</taxon>
        <taxon>Bacillati</taxon>
        <taxon>Cyanobacteriota</taxon>
        <taxon>Cyanophyceae</taxon>
        <taxon>Leptolyngbyales</taxon>
        <taxon>Leptolyngbyaceae</taxon>
        <taxon>Phormidesmis</taxon>
    </lineage>
</organism>
<dbReference type="AlphaFoldDB" id="A0A2W4XSK5"/>
<dbReference type="PANTHER" id="PTHR43798:SF31">
    <property type="entry name" value="AB HYDROLASE SUPERFAMILY PROTEIN YCLE"/>
    <property type="match status" value="1"/>
</dbReference>
<dbReference type="GO" id="GO:0016787">
    <property type="term" value="F:hydrolase activity"/>
    <property type="evidence" value="ECO:0007669"/>
    <property type="project" value="UniProtKB-KW"/>
</dbReference>
<accession>A0A2W4XSK5</accession>